<dbReference type="Proteomes" id="UP000190774">
    <property type="component" value="Unassembled WGS sequence"/>
</dbReference>
<dbReference type="EMBL" id="FUYE01000010">
    <property type="protein sequence ID" value="SKB00445.1"/>
    <property type="molecule type" value="Genomic_DNA"/>
</dbReference>
<name>A0A1T4YGT0_9BACT</name>
<protein>
    <submittedName>
        <fullName evidence="1">Uncharacterized protein</fullName>
    </submittedName>
</protein>
<keyword evidence="2" id="KW-1185">Reference proteome</keyword>
<sequence>MMDDLKQWLPKHNAAPIPDQRGTLKDYESLSLFHFDIGYVGRGGFVVVGE</sequence>
<reference evidence="2" key="1">
    <citation type="submission" date="2017-02" db="EMBL/GenBank/DDBJ databases">
        <authorList>
            <person name="Varghese N."/>
            <person name="Submissions S."/>
        </authorList>
    </citation>
    <scope>NUCLEOTIDE SEQUENCE [LARGE SCALE GENOMIC DNA]</scope>
    <source>
        <strain evidence="2">ATCC 700200</strain>
    </source>
</reference>
<dbReference type="AlphaFoldDB" id="A0A1T4YGT0"/>
<organism evidence="1 2">
    <name type="scientific">Prosthecobacter debontii</name>
    <dbReference type="NCBI Taxonomy" id="48467"/>
    <lineage>
        <taxon>Bacteria</taxon>
        <taxon>Pseudomonadati</taxon>
        <taxon>Verrucomicrobiota</taxon>
        <taxon>Verrucomicrobiia</taxon>
        <taxon>Verrucomicrobiales</taxon>
        <taxon>Verrucomicrobiaceae</taxon>
        <taxon>Prosthecobacter</taxon>
    </lineage>
</organism>
<accession>A0A1T4YGT0</accession>
<proteinExistence type="predicted"/>
<evidence type="ECO:0000313" key="1">
    <source>
        <dbReference type="EMBL" id="SKB00445.1"/>
    </source>
</evidence>
<evidence type="ECO:0000313" key="2">
    <source>
        <dbReference type="Proteomes" id="UP000190774"/>
    </source>
</evidence>
<gene>
    <name evidence="1" type="ORF">SAMN02745166_03141</name>
</gene>
<dbReference type="STRING" id="48467.SAMN02745166_03141"/>